<reference evidence="1 2" key="1">
    <citation type="submission" date="2019-07" db="EMBL/GenBank/DDBJ databases">
        <title>Whole genome shotgun sequence of Nocardia ninae NBRC 108245.</title>
        <authorList>
            <person name="Hosoyama A."/>
            <person name="Uohara A."/>
            <person name="Ohji S."/>
            <person name="Ichikawa N."/>
        </authorList>
    </citation>
    <scope>NUCLEOTIDE SEQUENCE [LARGE SCALE GENOMIC DNA]</scope>
    <source>
        <strain evidence="1 2">NBRC 108245</strain>
    </source>
</reference>
<gene>
    <name evidence="1" type="ORF">NN4_36840</name>
</gene>
<sequence length="136" mass="14762">MPANHASETRALSVEESLDLLHSVCFGRIAFSRHALPAIRPVRHTVVNGCIVIAADPAMIRTLHRQVVAYEVDTIDHQTTLGRCVIITGVADTVTDRQELAKYQAHLQPSAAQDNQLIVIDPDIITGIEYVGSNGA</sequence>
<dbReference type="SUPFAM" id="SSF50475">
    <property type="entry name" value="FMN-binding split barrel"/>
    <property type="match status" value="1"/>
</dbReference>
<comment type="caution">
    <text evidence="1">The sequence shown here is derived from an EMBL/GenBank/DDBJ whole genome shotgun (WGS) entry which is preliminary data.</text>
</comment>
<evidence type="ECO:0008006" key="3">
    <source>
        <dbReference type="Google" id="ProtNLM"/>
    </source>
</evidence>
<dbReference type="RefSeq" id="WP_147132490.1">
    <property type="nucleotide sequence ID" value="NZ_BJXA01000022.1"/>
</dbReference>
<protein>
    <recommendedName>
        <fullName evidence="3">Pyridoxamine 5'-phosphate oxidase putative domain-containing protein</fullName>
    </recommendedName>
</protein>
<dbReference type="EMBL" id="BJXA01000022">
    <property type="protein sequence ID" value="GEM39165.1"/>
    <property type="molecule type" value="Genomic_DNA"/>
</dbReference>
<dbReference type="InterPro" id="IPR024747">
    <property type="entry name" value="Pyridox_Oxase-rel"/>
</dbReference>
<keyword evidence="2" id="KW-1185">Reference proteome</keyword>
<dbReference type="Proteomes" id="UP000321424">
    <property type="component" value="Unassembled WGS sequence"/>
</dbReference>
<organism evidence="1 2">
    <name type="scientific">Nocardia ninae NBRC 108245</name>
    <dbReference type="NCBI Taxonomy" id="1210091"/>
    <lineage>
        <taxon>Bacteria</taxon>
        <taxon>Bacillati</taxon>
        <taxon>Actinomycetota</taxon>
        <taxon>Actinomycetes</taxon>
        <taxon>Mycobacteriales</taxon>
        <taxon>Nocardiaceae</taxon>
        <taxon>Nocardia</taxon>
    </lineage>
</organism>
<evidence type="ECO:0000313" key="2">
    <source>
        <dbReference type="Proteomes" id="UP000321424"/>
    </source>
</evidence>
<dbReference type="OrthoDB" id="3212118at2"/>
<accession>A0A511MET1</accession>
<proteinExistence type="predicted"/>
<dbReference type="Gene3D" id="2.30.110.10">
    <property type="entry name" value="Electron Transport, Fmn-binding Protein, Chain A"/>
    <property type="match status" value="1"/>
</dbReference>
<evidence type="ECO:0000313" key="1">
    <source>
        <dbReference type="EMBL" id="GEM39165.1"/>
    </source>
</evidence>
<name>A0A511MET1_9NOCA</name>
<dbReference type="AlphaFoldDB" id="A0A511MET1"/>
<dbReference type="InterPro" id="IPR012349">
    <property type="entry name" value="Split_barrel_FMN-bd"/>
</dbReference>
<dbReference type="Pfam" id="PF12900">
    <property type="entry name" value="Pyridox_ox_2"/>
    <property type="match status" value="1"/>
</dbReference>